<dbReference type="PROSITE" id="PS50919">
    <property type="entry name" value="MIR"/>
    <property type="match status" value="3"/>
</dbReference>
<feature type="transmembrane region" description="Helical" evidence="17">
    <location>
        <begin position="724"/>
        <end position="745"/>
    </location>
</feature>
<keyword evidence="9" id="KW-0256">Endoplasmic reticulum</keyword>
<feature type="domain" description="MIR" evidence="18">
    <location>
        <begin position="495"/>
        <end position="551"/>
    </location>
</feature>
<feature type="transmembrane region" description="Helical" evidence="17">
    <location>
        <begin position="305"/>
        <end position="328"/>
    </location>
</feature>
<evidence type="ECO:0000256" key="16">
    <source>
        <dbReference type="SAM" id="MobiDB-lite"/>
    </source>
</evidence>
<accession>A0ABQ8EWP9</accession>
<comment type="catalytic activity">
    <reaction evidence="14">
        <text>a di-trans,poly-cis-dolichyl beta-D-mannosyl phosphate + L-seryl-[protein] = 3-O-(alpha-D-mannosyl)-L-seryl-[protein] + a di-trans,poly-cis-dolichyl phosphate + H(+)</text>
        <dbReference type="Rhea" id="RHEA:17377"/>
        <dbReference type="Rhea" id="RHEA-COMP:9863"/>
        <dbReference type="Rhea" id="RHEA-COMP:13546"/>
        <dbReference type="Rhea" id="RHEA-COMP:19498"/>
        <dbReference type="Rhea" id="RHEA-COMP:19501"/>
        <dbReference type="ChEBI" id="CHEBI:15378"/>
        <dbReference type="ChEBI" id="CHEBI:29999"/>
        <dbReference type="ChEBI" id="CHEBI:57683"/>
        <dbReference type="ChEBI" id="CHEBI:58211"/>
        <dbReference type="ChEBI" id="CHEBI:137321"/>
        <dbReference type="EC" id="2.4.1.109"/>
    </reaction>
</comment>
<feature type="region of interest" description="Disordered" evidence="16">
    <location>
        <begin position="1"/>
        <end position="59"/>
    </location>
</feature>
<keyword evidence="20" id="KW-1185">Reference proteome</keyword>
<feature type="region of interest" description="Disordered" evidence="16">
    <location>
        <begin position="1169"/>
        <end position="1189"/>
    </location>
</feature>
<keyword evidence="7 17" id="KW-0812">Transmembrane</keyword>
<dbReference type="InterPro" id="IPR013253">
    <property type="entry name" value="Spc7_domain"/>
</dbReference>
<evidence type="ECO:0000256" key="12">
    <source>
        <dbReference type="ARBA" id="ARBA00023180"/>
    </source>
</evidence>
<evidence type="ECO:0000256" key="14">
    <source>
        <dbReference type="ARBA" id="ARBA00045102"/>
    </source>
</evidence>
<feature type="domain" description="MIR" evidence="18">
    <location>
        <begin position="428"/>
        <end position="487"/>
    </location>
</feature>
<feature type="compositionally biased region" description="Polar residues" evidence="16">
    <location>
        <begin position="1175"/>
        <end position="1185"/>
    </location>
</feature>
<comment type="caution">
    <text evidence="19">The sequence shown here is derived from an EMBL/GenBank/DDBJ whole genome shotgun (WGS) entry which is preliminary data.</text>
</comment>
<feature type="transmembrane region" description="Helical" evidence="17">
    <location>
        <begin position="168"/>
        <end position="186"/>
    </location>
</feature>
<evidence type="ECO:0000256" key="7">
    <source>
        <dbReference type="ARBA" id="ARBA00022692"/>
    </source>
</evidence>
<dbReference type="Pfam" id="PF02366">
    <property type="entry name" value="PMT"/>
    <property type="match status" value="1"/>
</dbReference>
<proteinExistence type="inferred from homology"/>
<dbReference type="PANTHER" id="PTHR10050">
    <property type="entry name" value="DOLICHYL-PHOSPHATE-MANNOSE--PROTEIN MANNOSYLTRANSFERASE"/>
    <property type="match status" value="1"/>
</dbReference>
<dbReference type="Pfam" id="PF16192">
    <property type="entry name" value="PMT_4TMC"/>
    <property type="match status" value="1"/>
</dbReference>
<keyword evidence="12" id="KW-0325">Glycoprotein</keyword>
<evidence type="ECO:0000256" key="9">
    <source>
        <dbReference type="ARBA" id="ARBA00022824"/>
    </source>
</evidence>
<comment type="subcellular location">
    <subcellularLocation>
        <location evidence="1">Endoplasmic reticulum membrane</location>
        <topology evidence="1">Multi-pass membrane protein</topology>
    </subcellularLocation>
</comment>
<evidence type="ECO:0000256" key="13">
    <source>
        <dbReference type="ARBA" id="ARBA00045085"/>
    </source>
</evidence>
<evidence type="ECO:0000256" key="17">
    <source>
        <dbReference type="SAM" id="Phobius"/>
    </source>
</evidence>
<dbReference type="InterPro" id="IPR027005">
    <property type="entry name" value="PMT-like"/>
</dbReference>
<dbReference type="SMART" id="SM00472">
    <property type="entry name" value="MIR"/>
    <property type="match status" value="3"/>
</dbReference>
<feature type="region of interest" description="Disordered" evidence="16">
    <location>
        <begin position="912"/>
        <end position="947"/>
    </location>
</feature>
<keyword evidence="11 17" id="KW-0472">Membrane</keyword>
<evidence type="ECO:0000256" key="10">
    <source>
        <dbReference type="ARBA" id="ARBA00022989"/>
    </source>
</evidence>
<comment type="catalytic activity">
    <reaction evidence="13">
        <text>a di-trans,poly-cis-dolichyl beta-D-mannosyl phosphate + L-threonyl-[protein] = 3-O-(alpha-D-mannosyl)-L-threonyl-[protein] + a di-trans,poly-cis-dolichyl phosphate + H(+)</text>
        <dbReference type="Rhea" id="RHEA:53396"/>
        <dbReference type="Rhea" id="RHEA-COMP:11060"/>
        <dbReference type="Rhea" id="RHEA-COMP:13547"/>
        <dbReference type="Rhea" id="RHEA-COMP:19498"/>
        <dbReference type="Rhea" id="RHEA-COMP:19501"/>
        <dbReference type="ChEBI" id="CHEBI:15378"/>
        <dbReference type="ChEBI" id="CHEBI:30013"/>
        <dbReference type="ChEBI" id="CHEBI:57683"/>
        <dbReference type="ChEBI" id="CHEBI:58211"/>
        <dbReference type="ChEBI" id="CHEBI:137323"/>
        <dbReference type="EC" id="2.4.1.109"/>
    </reaction>
</comment>
<feature type="region of interest" description="Disordered" evidence="16">
    <location>
        <begin position="1492"/>
        <end position="1513"/>
    </location>
</feature>
<dbReference type="EMBL" id="JAFCIX010000551">
    <property type="protein sequence ID" value="KAH6587801.1"/>
    <property type="molecule type" value="Genomic_DNA"/>
</dbReference>
<evidence type="ECO:0000259" key="18">
    <source>
        <dbReference type="PROSITE" id="PS50919"/>
    </source>
</evidence>
<evidence type="ECO:0000256" key="15">
    <source>
        <dbReference type="SAM" id="Coils"/>
    </source>
</evidence>
<feature type="compositionally biased region" description="Polar residues" evidence="16">
    <location>
        <begin position="28"/>
        <end position="42"/>
    </location>
</feature>
<dbReference type="SUPFAM" id="SSF82109">
    <property type="entry name" value="MIR domain"/>
    <property type="match status" value="1"/>
</dbReference>
<feature type="transmembrane region" description="Helical" evidence="17">
    <location>
        <begin position="665"/>
        <end position="686"/>
    </location>
</feature>
<feature type="compositionally biased region" description="Polar residues" evidence="16">
    <location>
        <begin position="1499"/>
        <end position="1513"/>
    </location>
</feature>
<name>A0ABQ8EWP9_9FUNG</name>
<dbReference type="InterPro" id="IPR003342">
    <property type="entry name" value="ArnT-like_N"/>
</dbReference>
<feature type="transmembrane region" description="Helical" evidence="17">
    <location>
        <begin position="192"/>
        <end position="212"/>
    </location>
</feature>
<keyword evidence="6" id="KW-0808">Transferase</keyword>
<protein>
    <recommendedName>
        <fullName evidence="4">dolichyl-phosphate-mannose--protein mannosyltransferase</fullName>
        <ecNumber evidence="4">2.4.1.109</ecNumber>
    </recommendedName>
</protein>
<dbReference type="InterPro" id="IPR032421">
    <property type="entry name" value="PMT_4TMC"/>
</dbReference>
<evidence type="ECO:0000256" key="2">
    <source>
        <dbReference type="ARBA" id="ARBA00004922"/>
    </source>
</evidence>
<gene>
    <name evidence="19" type="ORF">BASA50_011103</name>
</gene>
<feature type="transmembrane region" description="Helical" evidence="17">
    <location>
        <begin position="79"/>
        <end position="98"/>
    </location>
</feature>
<evidence type="ECO:0000313" key="20">
    <source>
        <dbReference type="Proteomes" id="UP001648503"/>
    </source>
</evidence>
<feature type="domain" description="MIR" evidence="18">
    <location>
        <begin position="358"/>
        <end position="412"/>
    </location>
</feature>
<dbReference type="InterPro" id="IPR036300">
    <property type="entry name" value="MIR_dom_sf"/>
</dbReference>
<feature type="transmembrane region" description="Helical" evidence="17">
    <location>
        <begin position="256"/>
        <end position="284"/>
    </location>
</feature>
<dbReference type="PANTHER" id="PTHR10050:SF50">
    <property type="entry name" value="DOLICHYL-PHOSPHATE-MANNOSE--PROTEIN MANNOSYLTRANSFERASE 1-RELATED"/>
    <property type="match status" value="1"/>
</dbReference>
<evidence type="ECO:0000256" key="1">
    <source>
        <dbReference type="ARBA" id="ARBA00004477"/>
    </source>
</evidence>
<feature type="transmembrane region" description="Helical" evidence="17">
    <location>
        <begin position="219"/>
        <end position="236"/>
    </location>
</feature>
<comment type="pathway">
    <text evidence="2">Protein modification; protein glycosylation.</text>
</comment>
<dbReference type="Pfam" id="PF08317">
    <property type="entry name" value="Spc7"/>
    <property type="match status" value="1"/>
</dbReference>
<evidence type="ECO:0000256" key="8">
    <source>
        <dbReference type="ARBA" id="ARBA00022737"/>
    </source>
</evidence>
<dbReference type="Gene3D" id="2.80.10.50">
    <property type="match status" value="1"/>
</dbReference>
<organism evidence="19 20">
    <name type="scientific">Batrachochytrium salamandrivorans</name>
    <dbReference type="NCBI Taxonomy" id="1357716"/>
    <lineage>
        <taxon>Eukaryota</taxon>
        <taxon>Fungi</taxon>
        <taxon>Fungi incertae sedis</taxon>
        <taxon>Chytridiomycota</taxon>
        <taxon>Chytridiomycota incertae sedis</taxon>
        <taxon>Chytridiomycetes</taxon>
        <taxon>Rhizophydiales</taxon>
        <taxon>Rhizophydiales incertae sedis</taxon>
        <taxon>Batrachochytrium</taxon>
    </lineage>
</organism>
<evidence type="ECO:0000256" key="5">
    <source>
        <dbReference type="ARBA" id="ARBA00022676"/>
    </source>
</evidence>
<evidence type="ECO:0000256" key="11">
    <source>
        <dbReference type="ARBA" id="ARBA00023136"/>
    </source>
</evidence>
<keyword evidence="5" id="KW-0328">Glycosyltransferase</keyword>
<evidence type="ECO:0000313" key="19">
    <source>
        <dbReference type="EMBL" id="KAH6587801.1"/>
    </source>
</evidence>
<feature type="transmembrane region" description="Helical" evidence="17">
    <location>
        <begin position="136"/>
        <end position="161"/>
    </location>
</feature>
<reference evidence="19 20" key="1">
    <citation type="submission" date="2021-02" db="EMBL/GenBank/DDBJ databases">
        <title>Variation within the Batrachochytrium salamandrivorans European outbreak.</title>
        <authorList>
            <person name="Kelly M."/>
            <person name="Pasmans F."/>
            <person name="Shea T.P."/>
            <person name="Munoz J.F."/>
            <person name="Carranza S."/>
            <person name="Cuomo C.A."/>
            <person name="Martel A."/>
        </authorList>
    </citation>
    <scope>NUCLEOTIDE SEQUENCE [LARGE SCALE GENOMIC DNA]</scope>
    <source>
        <strain evidence="19 20">AMFP18/2</strain>
    </source>
</reference>
<sequence>MSLRRPTAPSLQPPLSLEPPRHARRPSSVMSDHSGPLSSASGSARRESQSHHPNWLPSPYGREPKPAFFAYSERRGPQVVSMGIILLLTLLATAVRLYNLQEPPQVVFDEVHFGGFATKYINSEFFMDVHPPLGKLIVAGSGVLLGYNGSFSFQTIGLSYIDANVPYVAMRGVPAFMGALLSPIAYTTMRNFGFSSTASVLTSILVMFENAFVCQFRLILLDSFLVFFTGLTAMLWTEFRRVYDRPFSPLWWRTLAFTGIGLGLTISVKWVGLFTIALIGVATLQDLWDLVTNGTVPVRVFFRHFMARAICLIIVPLAVYAFFFHIHFSVLYKKGTGSGFMSPEFQSTLFGSEVEDTRADVAYGSKIALRHEATRGGYLHSHPHNYPDGSKQQQMTCYPFRDENSWFLIKPKLGFKNATAIDSVSTGFDRLTHGSIVRLEHSATTKRLHSHDVRPGFNDDKDYNEASGYGWDKYPGDENDYWVVELADKDKLKEPYTISAIYSRIRFKHFKTGCYLFSRDTKLPAWGFGQQEVSCAKNGLRKLSIWRIEFNEHPEMPADVPSINYKKPNFIEKLLHVHQVMWQLNNGLKGSHPYDSRPDSWPFLRRGIAFWRSSSSSAAIYLLGNPLIWLLSLGSLVIYIGYEAFQAVASRRGVRFINLGFLKEATSASWFLFLGWCLHYLPFFLMRRQLFLHHYLPSLYFSILLFGALFDVVTLKLRRYGQLVAAIACGAAAIWVFMLFAPITFGTEMTKDQCNNIKWLSTWDFSCDSAPITTQSASISPSEGLNVVGKTSDYSDCEQKRQKRQKRQKLRLINSEEQQRTVVEASGMAEANKRRRASMATFTQNDNLLVAECVQSKEVVDSNIPNSQDTRDNASTDANLGSASIAGTGLVASSAATPFGLYGNQDSDMNRVSSSTHIVTDTSDSAAQKTLSSEVSNPRRKSSLGGRRVSFAATAHVRLFDKDSNDWPHEAKKPSDDELLVDRDLFGESDSTVRFQMPDIMSVRRSSLYNLGIPFKNGTTAEPESQSEETSEPNISMDIDSESNLSLQSGQQSFEVDIKDSPISHMFQTHLNAAEAAEEHTLNGDSSISLSSDDMDMTTARGAILSSQSMAKLVELLRNDESTPKQPERFLYSMTASPDIVDSPARVRPKHRDSIAPFFTSLKTKLEAIPPLSPRRNQSPLSTPKYTKPASRRDSVACFFNSSIAPSPLAHSSTAKHYADESLSNDIQNETSLMMDLASDAGDENPSQESHYMSVSNTMSLDRVQDVFLSSQESLMSVDINPANTCDMSLDIDPSQSSAVSMDTGKSSELSQESLNVDMALPTSTMRSVSSASKSNAKYTAIIDTNDTITRFFAAPSVTDATQLTIGSVYGSNSKLAETNNSVNTGNWKFKEDHPIVDSTGDIEKKDDIIVVGTPARRIMPRRDSLKKTPVAEILLKAKSSYVSKKESTPAKPKSALKNISSIKKEHIESSSPEVHFDIGSPITRSRSKALKSPGLLNTLPSQVFDHNNGSPLRQKLASKSASLTNLMLTSDSKTLVSTPKSGSCNRRRKSLSAKKLQEIFQEELQQLSPTPVHSATDANSPIVEPKTEHDVSLGQSDLTTTPTTPLKAVADGFNPEEEDNLLDEHMSVVDSSFFHDAEVAPVKKITTLKDFLMRTGIEYMDNLTTRLRRDTNAFQSNNEGPTIHEYLKATCLYFPELEIYEFACHELTQSIGDGKITMDAIEEDAAKNTPIIFFEFEHGSQEERDEMINHLRLCKSYSRLEAKQSWYSWRGQLIDPMQAALEENRKRFNWDKLLIDEYYKQLSMLNASATAYRDDLQQKTIELQATNAQAVVEEAARIVELTELETAQSLEIESLNKELERLQRQTEIEVAAIAHAEAKLIEISGEISKSEEVSKDLMVFDPEDLPHLRHEYKTTVLTHLWRPTEISMARHIFVFDNVVQVAFYKQGSGYSVKLALLQASDESKLSKIWLQTNSGLQVVDGVGAQNIQVILNRYEQLHSVCQTWDQMKQVLDDVAYTFENLKMFWREVQQTRPFCPLISVEEPAMEGFVMSTQCSFFSLAKKIRFSLRFGFSDSEADGLFHYPCGRRSSKFELQYGDISSEKVLSSLASFDTCSGSTGVGLLPSLCLTALECME</sequence>
<dbReference type="Pfam" id="PF02815">
    <property type="entry name" value="MIR"/>
    <property type="match status" value="1"/>
</dbReference>
<dbReference type="Proteomes" id="UP001648503">
    <property type="component" value="Unassembled WGS sequence"/>
</dbReference>
<feature type="transmembrane region" description="Helical" evidence="17">
    <location>
        <begin position="698"/>
        <end position="717"/>
    </location>
</feature>
<keyword evidence="8" id="KW-0677">Repeat</keyword>
<evidence type="ECO:0000256" key="6">
    <source>
        <dbReference type="ARBA" id="ARBA00022679"/>
    </source>
</evidence>
<feature type="coiled-coil region" evidence="15">
    <location>
        <begin position="1846"/>
        <end position="1880"/>
    </location>
</feature>
<feature type="compositionally biased region" description="Polar residues" evidence="16">
    <location>
        <begin position="912"/>
        <end position="936"/>
    </location>
</feature>
<evidence type="ECO:0000256" key="4">
    <source>
        <dbReference type="ARBA" id="ARBA00012839"/>
    </source>
</evidence>
<comment type="similarity">
    <text evidence="3">Belongs to the glycosyltransferase 39 family.</text>
</comment>
<keyword evidence="10 17" id="KW-1133">Transmembrane helix</keyword>
<feature type="region of interest" description="Disordered" evidence="16">
    <location>
        <begin position="1015"/>
        <end position="1036"/>
    </location>
</feature>
<dbReference type="EC" id="2.4.1.109" evidence="4"/>
<keyword evidence="15" id="KW-0175">Coiled coil</keyword>
<dbReference type="CDD" id="cd23283">
    <property type="entry name" value="beta-trefoil_MIR_PMT1-like"/>
    <property type="match status" value="1"/>
</dbReference>
<dbReference type="SMART" id="SM00787">
    <property type="entry name" value="Spc7"/>
    <property type="match status" value="1"/>
</dbReference>
<evidence type="ECO:0000256" key="3">
    <source>
        <dbReference type="ARBA" id="ARBA00007222"/>
    </source>
</evidence>
<feature type="transmembrane region" description="Helical" evidence="17">
    <location>
        <begin position="627"/>
        <end position="645"/>
    </location>
</feature>
<dbReference type="InterPro" id="IPR016093">
    <property type="entry name" value="MIR_motif"/>
</dbReference>